<reference evidence="9 10" key="1">
    <citation type="submission" date="2020-06" db="EMBL/GenBank/DDBJ databases">
        <authorList>
            <person name="Li R."/>
            <person name="Bekaert M."/>
        </authorList>
    </citation>
    <scope>NUCLEOTIDE SEQUENCE [LARGE SCALE GENOMIC DNA]</scope>
    <source>
        <strain evidence="10">wild</strain>
    </source>
</reference>
<dbReference type="EMBL" id="CACVKT020005969">
    <property type="protein sequence ID" value="CAC5398906.1"/>
    <property type="molecule type" value="Genomic_DNA"/>
</dbReference>
<dbReference type="InterPro" id="IPR016186">
    <property type="entry name" value="C-type_lectin-like/link_sf"/>
</dbReference>
<evidence type="ECO:0000256" key="4">
    <source>
        <dbReference type="ARBA" id="ARBA00023180"/>
    </source>
</evidence>
<dbReference type="GO" id="GO:0016020">
    <property type="term" value="C:membrane"/>
    <property type="evidence" value="ECO:0007669"/>
    <property type="project" value="InterPro"/>
</dbReference>
<dbReference type="GO" id="GO:0045217">
    <property type="term" value="P:cell-cell junction maintenance"/>
    <property type="evidence" value="ECO:0007669"/>
    <property type="project" value="TreeGrafter"/>
</dbReference>
<feature type="region of interest" description="Disordered" evidence="6">
    <location>
        <begin position="1596"/>
        <end position="1624"/>
    </location>
</feature>
<dbReference type="InterPro" id="IPR012334">
    <property type="entry name" value="Pectin_lyas_fold"/>
</dbReference>
<feature type="compositionally biased region" description="Basic and acidic residues" evidence="6">
    <location>
        <begin position="2123"/>
        <end position="2140"/>
    </location>
</feature>
<dbReference type="PANTHER" id="PTHR47653:SF1">
    <property type="entry name" value="DELETED IN MALIGNANT BRAIN TUMORS 1 PROTEIN"/>
    <property type="match status" value="1"/>
</dbReference>
<feature type="disulfide bond" evidence="5">
    <location>
        <begin position="839"/>
        <end position="849"/>
    </location>
</feature>
<organism evidence="9 10">
    <name type="scientific">Mytilus coruscus</name>
    <name type="common">Sea mussel</name>
    <dbReference type="NCBI Taxonomy" id="42192"/>
    <lineage>
        <taxon>Eukaryota</taxon>
        <taxon>Metazoa</taxon>
        <taxon>Spiralia</taxon>
        <taxon>Lophotrochozoa</taxon>
        <taxon>Mollusca</taxon>
        <taxon>Bivalvia</taxon>
        <taxon>Autobranchia</taxon>
        <taxon>Pteriomorphia</taxon>
        <taxon>Mytilida</taxon>
        <taxon>Mytiloidea</taxon>
        <taxon>Mytilidae</taxon>
        <taxon>Mytilinae</taxon>
        <taxon>Mytilus</taxon>
    </lineage>
</organism>
<dbReference type="Pfam" id="PF00530">
    <property type="entry name" value="SRCR"/>
    <property type="match status" value="1"/>
</dbReference>
<dbReference type="Gene3D" id="2.60.120.290">
    <property type="entry name" value="Spermadhesin, CUB domain"/>
    <property type="match status" value="1"/>
</dbReference>
<proteinExistence type="predicted"/>
<keyword evidence="1" id="KW-0732">Signal</keyword>
<feature type="domain" description="SRCR" evidence="8">
    <location>
        <begin position="755"/>
        <end position="872"/>
    </location>
</feature>
<dbReference type="OrthoDB" id="536948at2759"/>
<evidence type="ECO:0000313" key="10">
    <source>
        <dbReference type="Proteomes" id="UP000507470"/>
    </source>
</evidence>
<dbReference type="SUPFAM" id="SSF51126">
    <property type="entry name" value="Pectin lyase-like"/>
    <property type="match status" value="1"/>
</dbReference>
<keyword evidence="10" id="KW-1185">Reference proteome</keyword>
<dbReference type="CDD" id="cd00037">
    <property type="entry name" value="CLECT"/>
    <property type="match status" value="1"/>
</dbReference>
<evidence type="ECO:0000313" key="9">
    <source>
        <dbReference type="EMBL" id="CAC5398906.1"/>
    </source>
</evidence>
<dbReference type="SUPFAM" id="SSF56487">
    <property type="entry name" value="SRCR-like"/>
    <property type="match status" value="1"/>
</dbReference>
<dbReference type="InterPro" id="IPR011050">
    <property type="entry name" value="Pectin_lyase_fold/virulence"/>
</dbReference>
<feature type="transmembrane region" description="Helical" evidence="7">
    <location>
        <begin position="1528"/>
        <end position="1556"/>
    </location>
</feature>
<feature type="compositionally biased region" description="Polar residues" evidence="6">
    <location>
        <begin position="1878"/>
        <end position="1887"/>
    </location>
</feature>
<feature type="compositionally biased region" description="Basic and acidic residues" evidence="6">
    <location>
        <begin position="1692"/>
        <end position="1707"/>
    </location>
</feature>
<feature type="compositionally biased region" description="Basic and acidic residues" evidence="6">
    <location>
        <begin position="2158"/>
        <end position="2168"/>
    </location>
</feature>
<feature type="compositionally biased region" description="Polar residues" evidence="6">
    <location>
        <begin position="2093"/>
        <end position="2113"/>
    </location>
</feature>
<dbReference type="InterPro" id="IPR035914">
    <property type="entry name" value="Sperma_CUB_dom_sf"/>
</dbReference>
<evidence type="ECO:0000256" key="2">
    <source>
        <dbReference type="ARBA" id="ARBA00022737"/>
    </source>
</evidence>
<evidence type="ECO:0000259" key="8">
    <source>
        <dbReference type="PROSITE" id="PS50287"/>
    </source>
</evidence>
<name>A0A6J8CTS7_MYTCO</name>
<dbReference type="InterPro" id="IPR036772">
    <property type="entry name" value="SRCR-like_dom_sf"/>
</dbReference>
<sequence length="2245" mass="255619">MSRVQCNFLDTDLTQCESEKYGEFNYCNVEELVYLRCQPPTWTGITLPAVPKGSMPEPTQIRHVIIEHAGLLDADDMKYTPGLTIDYNYLKITGLIVRNSVSDGVNVKYSHPHTENLFEHCMFDNNQGHGFLTRSPFLNIKYATMNNNEKSGFVYDPFFTEYEALSVRNFIEPSLTVDLGGTPNYNLGDNSMAFIVTKPGLQTVSFTYTMQIFVSDRYRTTLQLLDYNPLTTVEKVTIYDSSESGITTNTKRWEIEKDLVDFPLISTSNYLTITVLVRGVMSGRLAFAAHSVRYPFNPPYSQIHMYNCTIKENKQGILTKHYNNPSNEKLEIFHRIKEEELRFEMVNVFDNVEEAMYIPSLTKYHDRLIPTPEEMTTPERLGVIKYKMERCKFHRNGKGIIADHNHVDFANNVWQWIFNDSEIRWNKYGGFDIELPRVNDIVERKYHSVFVKDCRIQNNQQSVFTVNGYYANVTIMNSRFEDNSCLRGLVYIGGMEKDLTVYNNIFHRNIGKYAVELDMTSHSEYFDLGVGKFYVNSISDNRPSSDYTCVSFSNPVTYAVAIRGVQNITFNRNIFTNPLLQFEMVAGIYSLLVENTLNVKENWWGTGVQYNIRKKIFDFDDWNNYVIADYFPHLTAADIINDNAIASGSQENPDLDYQRLGGRISNRDLSLPSQSTPIRVVSDLTIMPDAKLIIPPGTELHFEPNVGILVLGQLIARGSVYSRIKFKPAMKTSIGTGNNCRGKRSTPHTTSSSDVRLIRGSNGTIPANQGFLQLKNTTTGTWTLMCDSKFNKKTAEVVCRELGLETVNVDVRFTHLYDYFVYGKPMYFIKEFWTYSYYCRGDEPSLSHCMKRINYDIQKCIQASNYTFIRCGERTLDNTQDYWGNIRFAPKSYEITEVQVVPEDQMSKLEYVDIDGAGMLHGEKVGAIQSTYVTPVIQNINITRCVWNGIDLVSPRYELEVSNVNASGNLGYGINVLMLNGESSNDETSSFTPLIINTVPYYMNGLIDICRMEKEIHLENRVVVYYKYSQYEHSCVKVIESSKNVRLVSFRLLQFNLYQDDFYRNVIEIFDGKAVTTDSLITELTANSTEAEISKRYLATSNSISVHIHASSAHEHYGFVAEIVTSPLKQINYPDSTTSHKFEDIVLRNNEDGAIHYQNIGEVNPSIYFDRCWIEGNGLAILNLTSPPVIDFNIQNTITLNFQHSLVNKNKGGMYIHASAHSYASHLQANITNNVFSYGTNGEALNISGHHFQQFYLYENHIFNYSAGDFHDVVHMQNVGTNFTFNTIEGNVGHYILRIFNKADTDALQRFYANMLSNNNVTALKRSAVKVGSGHPLINTNYLVNPECDFELETNPIIQYINDIPVQSKPVDARENWWGSERSNFVLGRIWDNRDNQSLITVNYLPIKVTNVSLIDGKCPPGWRLNDQRCYRYMGASLPYYDAIEFCKAAGGYLADSKDKENFLQYLLRLSENVYVDDLTVWVYAEVAKGYCSSLKDTYIVAQQECHRKLLPFICERDPYIVAPGSDILAMAIGISAGVFGTGLIIVIILIILWYVKSKRRKDERFERAASIRSSYSKTSLHNSRMTLHTRSTISMLTDGSPRKRGRNYDDRSSSGKYSASMTSSKHKIYDSDESVTLGGIGIDERKDEMHRNIHRSREYLEDVIDNRDKMRNGHTFTGSRERLDIPSGVSRSRERLDDRYGSKDSLSHSPRLGGPTRAGLGRRLPNKMENPRLAELADRKNAYLKKPIDSPGSSLDRKLLKHGDDHLDTMTDDTFDGYSTNEFDDVTSETEAETVKFHPTKFSQINNEINCMQKLPSMDNIYANEHTPSIDRSKSLTSFLQPDNPPTPPPPLDGHTYKSSPDVSPKKPRPVPRPRSTRNSNVSTVGDYTGTKDDRTVPAPLHLSRENLNFAHKKPDWLADKLRETSASEDSDDDSINNSSYESGHNNQGYIGSHEDLSKKPYQKQLNIQIPMNDLSKPTTSNPPSLASDNLQNMDYMKDSYSSIDYGSHHHSRDNLPSPGYYRGGSREDLATPTNLNRSRENIPDQGYPYSGRRENIADPRYQYGGSREDLATPTNRLNRSRENITDKGYSYTGSRENISAPSYQYTGSRENLASPATRLGRSRENIAETPRNREDRYGSRGNLPYGSRENLSGYHGSRENLDRYHDNNGPPSYDESHGLPKYHGSREQLQEHRGSRDNLHHGSRENLGGRGAPRYNGSQENIHDGVLHLQNQPQQHQSIETEI</sequence>
<dbReference type="Proteomes" id="UP000507470">
    <property type="component" value="Unassembled WGS sequence"/>
</dbReference>
<feature type="region of interest" description="Disordered" evidence="6">
    <location>
        <begin position="1925"/>
        <end position="1956"/>
    </location>
</feature>
<dbReference type="SUPFAM" id="SSF56436">
    <property type="entry name" value="C-type lectin-like"/>
    <property type="match status" value="1"/>
</dbReference>
<evidence type="ECO:0000256" key="3">
    <source>
        <dbReference type="ARBA" id="ARBA00023157"/>
    </source>
</evidence>
<keyword evidence="7" id="KW-1133">Transmembrane helix</keyword>
<feature type="compositionally biased region" description="Polar residues" evidence="6">
    <location>
        <begin position="1615"/>
        <end position="1624"/>
    </location>
</feature>
<feature type="region of interest" description="Disordered" evidence="6">
    <location>
        <begin position="2006"/>
        <end position="2221"/>
    </location>
</feature>
<dbReference type="SMART" id="SM00202">
    <property type="entry name" value="SR"/>
    <property type="match status" value="1"/>
</dbReference>
<feature type="region of interest" description="Disordered" evidence="6">
    <location>
        <begin position="1836"/>
        <end position="1899"/>
    </location>
</feature>
<feature type="compositionally biased region" description="Pro residues" evidence="6">
    <location>
        <begin position="1844"/>
        <end position="1853"/>
    </location>
</feature>
<accession>A0A6J8CTS7</accession>
<keyword evidence="7" id="KW-0812">Transmembrane</keyword>
<evidence type="ECO:0000256" key="6">
    <source>
        <dbReference type="SAM" id="MobiDB-lite"/>
    </source>
</evidence>
<keyword evidence="7" id="KW-0472">Membrane</keyword>
<dbReference type="InterPro" id="IPR006626">
    <property type="entry name" value="PbH1"/>
</dbReference>
<feature type="region of interest" description="Disordered" evidence="6">
    <location>
        <begin position="1672"/>
        <end position="1726"/>
    </location>
</feature>
<protein>
    <recommendedName>
        <fullName evidence="8">SRCR domain-containing protein</fullName>
    </recommendedName>
</protein>
<feature type="compositionally biased region" description="Basic and acidic residues" evidence="6">
    <location>
        <begin position="2176"/>
        <end position="2206"/>
    </location>
</feature>
<dbReference type="Gene3D" id="3.10.250.10">
    <property type="entry name" value="SRCR-like domain"/>
    <property type="match status" value="1"/>
</dbReference>
<dbReference type="InterPro" id="IPR053243">
    <property type="entry name" value="SJ_maturation_regulator"/>
</dbReference>
<dbReference type="Gene3D" id="3.10.100.10">
    <property type="entry name" value="Mannose-Binding Protein A, subunit A"/>
    <property type="match status" value="1"/>
</dbReference>
<dbReference type="PANTHER" id="PTHR47653">
    <property type="entry name" value="PROTEIN BARK BEETLE"/>
    <property type="match status" value="1"/>
</dbReference>
<keyword evidence="2" id="KW-0677">Repeat</keyword>
<dbReference type="InterPro" id="IPR001190">
    <property type="entry name" value="SRCR"/>
</dbReference>
<comment type="caution">
    <text evidence="5">Lacks conserved residue(s) required for the propagation of feature annotation.</text>
</comment>
<dbReference type="PROSITE" id="PS50287">
    <property type="entry name" value="SRCR_2"/>
    <property type="match status" value="1"/>
</dbReference>
<dbReference type="SMART" id="SM00710">
    <property type="entry name" value="PbH1"/>
    <property type="match status" value="14"/>
</dbReference>
<evidence type="ECO:0000256" key="5">
    <source>
        <dbReference type="PROSITE-ProRule" id="PRU00196"/>
    </source>
</evidence>
<dbReference type="InterPro" id="IPR016187">
    <property type="entry name" value="CTDL_fold"/>
</dbReference>
<keyword evidence="4" id="KW-0325">Glycoprotein</keyword>
<feature type="compositionally biased region" description="Basic residues" evidence="6">
    <location>
        <begin position="1867"/>
        <end position="1877"/>
    </location>
</feature>
<dbReference type="Gene3D" id="2.160.20.10">
    <property type="entry name" value="Single-stranded right-handed beta-helix, Pectin lyase-like"/>
    <property type="match status" value="1"/>
</dbReference>
<evidence type="ECO:0000256" key="7">
    <source>
        <dbReference type="SAM" id="Phobius"/>
    </source>
</evidence>
<evidence type="ECO:0000256" key="1">
    <source>
        <dbReference type="ARBA" id="ARBA00022729"/>
    </source>
</evidence>
<keyword evidence="3 5" id="KW-1015">Disulfide bond</keyword>
<gene>
    <name evidence="9" type="ORF">MCOR_33228</name>
</gene>